<proteinExistence type="predicted"/>
<organism evidence="2 3">
    <name type="scientific">Mortierella alpina</name>
    <name type="common">Oleaginous fungus</name>
    <name type="synonym">Mortierella renispora</name>
    <dbReference type="NCBI Taxonomy" id="64518"/>
    <lineage>
        <taxon>Eukaryota</taxon>
        <taxon>Fungi</taxon>
        <taxon>Fungi incertae sedis</taxon>
        <taxon>Mucoromycota</taxon>
        <taxon>Mortierellomycotina</taxon>
        <taxon>Mortierellomycetes</taxon>
        <taxon>Mortierellales</taxon>
        <taxon>Mortierellaceae</taxon>
        <taxon>Mortierella</taxon>
    </lineage>
</organism>
<feature type="transmembrane region" description="Helical" evidence="1">
    <location>
        <begin position="20"/>
        <end position="37"/>
    </location>
</feature>
<accession>A0A9P6LV88</accession>
<name>A0A9P6LV88_MORAP</name>
<evidence type="ECO:0000313" key="2">
    <source>
        <dbReference type="EMBL" id="KAF9944786.1"/>
    </source>
</evidence>
<sequence length="136" mass="15364">MRIFRFCSKISLVSRKRHLLVLAALLIQILIIVTLYVEPLYFISRPKLDITGTLENRLSVVVASNRRANIQTLLERTDFGFITPYSLENLGIDLSKIQDSEQTIKTLYLEALKLCDKHDPGGRHSVPVEGREGGAL</sequence>
<dbReference type="EMBL" id="JAAAHY010002311">
    <property type="protein sequence ID" value="KAF9944786.1"/>
    <property type="molecule type" value="Genomic_DNA"/>
</dbReference>
<reference evidence="2" key="1">
    <citation type="journal article" date="2020" name="Fungal Divers.">
        <title>Resolving the Mortierellaceae phylogeny through synthesis of multi-gene phylogenetics and phylogenomics.</title>
        <authorList>
            <person name="Vandepol N."/>
            <person name="Liber J."/>
            <person name="Desiro A."/>
            <person name="Na H."/>
            <person name="Kennedy M."/>
            <person name="Barry K."/>
            <person name="Grigoriev I.V."/>
            <person name="Miller A.N."/>
            <person name="O'Donnell K."/>
            <person name="Stajich J.E."/>
            <person name="Bonito G."/>
        </authorList>
    </citation>
    <scope>NUCLEOTIDE SEQUENCE</scope>
    <source>
        <strain evidence="2">CK1249</strain>
    </source>
</reference>
<evidence type="ECO:0000313" key="3">
    <source>
        <dbReference type="Proteomes" id="UP000738359"/>
    </source>
</evidence>
<keyword evidence="3" id="KW-1185">Reference proteome</keyword>
<gene>
    <name evidence="2" type="ORF">BGZ70_004349</name>
</gene>
<evidence type="ECO:0000256" key="1">
    <source>
        <dbReference type="SAM" id="Phobius"/>
    </source>
</evidence>
<dbReference type="AlphaFoldDB" id="A0A9P6LV88"/>
<keyword evidence="1" id="KW-0472">Membrane</keyword>
<dbReference type="OrthoDB" id="2128908at2759"/>
<dbReference type="Proteomes" id="UP000738359">
    <property type="component" value="Unassembled WGS sequence"/>
</dbReference>
<comment type="caution">
    <text evidence="2">The sequence shown here is derived from an EMBL/GenBank/DDBJ whole genome shotgun (WGS) entry which is preliminary data.</text>
</comment>
<protein>
    <submittedName>
        <fullName evidence="2">Uncharacterized protein</fullName>
    </submittedName>
</protein>
<keyword evidence="1" id="KW-0812">Transmembrane</keyword>
<keyword evidence="1" id="KW-1133">Transmembrane helix</keyword>